<keyword evidence="3" id="KW-1185">Reference proteome</keyword>
<comment type="caution">
    <text evidence="2">The sequence shown here is derived from an EMBL/GenBank/DDBJ whole genome shotgun (WGS) entry which is preliminary data.</text>
</comment>
<dbReference type="AlphaFoldDB" id="A0AAE1CLY1"/>
<evidence type="ECO:0000313" key="3">
    <source>
        <dbReference type="Proteomes" id="UP001283361"/>
    </source>
</evidence>
<gene>
    <name evidence="2" type="ORF">RRG08_054284</name>
</gene>
<sequence>MNISLPLNCKHQILLPFRLNQNYFLCFASSVALSCLTEETSVSTCRCKPPSVCKKTPRSYKHSASFPAGPEHDTDLEPSGEAPDTDEKEQGTTEL</sequence>
<accession>A0AAE1CLY1</accession>
<dbReference type="Proteomes" id="UP001283361">
    <property type="component" value="Unassembled WGS sequence"/>
</dbReference>
<evidence type="ECO:0000313" key="2">
    <source>
        <dbReference type="EMBL" id="KAK3712212.1"/>
    </source>
</evidence>
<feature type="compositionally biased region" description="Acidic residues" evidence="1">
    <location>
        <begin position="76"/>
        <end position="87"/>
    </location>
</feature>
<name>A0AAE1CLY1_9GAST</name>
<feature type="region of interest" description="Disordered" evidence="1">
    <location>
        <begin position="51"/>
        <end position="95"/>
    </location>
</feature>
<organism evidence="2 3">
    <name type="scientific">Elysia crispata</name>
    <name type="common">lettuce slug</name>
    <dbReference type="NCBI Taxonomy" id="231223"/>
    <lineage>
        <taxon>Eukaryota</taxon>
        <taxon>Metazoa</taxon>
        <taxon>Spiralia</taxon>
        <taxon>Lophotrochozoa</taxon>
        <taxon>Mollusca</taxon>
        <taxon>Gastropoda</taxon>
        <taxon>Heterobranchia</taxon>
        <taxon>Euthyneura</taxon>
        <taxon>Panpulmonata</taxon>
        <taxon>Sacoglossa</taxon>
        <taxon>Placobranchoidea</taxon>
        <taxon>Plakobranchidae</taxon>
        <taxon>Elysia</taxon>
    </lineage>
</organism>
<evidence type="ECO:0000256" key="1">
    <source>
        <dbReference type="SAM" id="MobiDB-lite"/>
    </source>
</evidence>
<reference evidence="2" key="1">
    <citation type="journal article" date="2023" name="G3 (Bethesda)">
        <title>A reference genome for the long-term kleptoplast-retaining sea slug Elysia crispata morphotype clarki.</title>
        <authorList>
            <person name="Eastman K.E."/>
            <person name="Pendleton A.L."/>
            <person name="Shaikh M.A."/>
            <person name="Suttiyut T."/>
            <person name="Ogas R."/>
            <person name="Tomko P."/>
            <person name="Gavelis G."/>
            <person name="Widhalm J.R."/>
            <person name="Wisecaver J.H."/>
        </authorList>
    </citation>
    <scope>NUCLEOTIDE SEQUENCE</scope>
    <source>
        <strain evidence="2">ECLA1</strain>
    </source>
</reference>
<protein>
    <submittedName>
        <fullName evidence="2">Uncharacterized protein</fullName>
    </submittedName>
</protein>
<proteinExistence type="predicted"/>
<dbReference type="EMBL" id="JAWDGP010007585">
    <property type="protein sequence ID" value="KAK3712212.1"/>
    <property type="molecule type" value="Genomic_DNA"/>
</dbReference>